<dbReference type="Proteomes" id="UP000466799">
    <property type="component" value="Unassembled WGS sequence"/>
</dbReference>
<sequence>MTGWWNNLINQGRTLLIALAIMLACLGGALFLVTNASYFLVDGRLMGVSQRIVEHDYLRILGYLQLPWSGETMRLDYLPTDAKVLRHFKDVRHLFLLGESITVGASLVSWWGLWWAKQRYQLWRLRGWLQWLLVGFLVAVILIGLNFEPVFLWFHYHAFSNQDWLFDPKKEPLINLWPTSFFMTLAISWGLLVEGLIYLIYRWVKKELHRFVFLETGLEETNDGRD</sequence>
<dbReference type="Proteomes" id="UP000185427">
    <property type="component" value="Chromosome"/>
</dbReference>
<gene>
    <name evidence="2" type="ORF">BUW47_01835</name>
    <name evidence="3" type="ORF">GC247_00710</name>
</gene>
<organism evidence="2 4">
    <name type="scientific">Limosilactobacillus fermentum</name>
    <name type="common">Lactobacillus fermentum</name>
    <dbReference type="NCBI Taxonomy" id="1613"/>
    <lineage>
        <taxon>Bacteria</taxon>
        <taxon>Bacillati</taxon>
        <taxon>Bacillota</taxon>
        <taxon>Bacilli</taxon>
        <taxon>Lactobacillales</taxon>
        <taxon>Lactobacillaceae</taxon>
        <taxon>Limosilactobacillus</taxon>
    </lineage>
</organism>
<dbReference type="RefSeq" id="WP_023465611.1">
    <property type="nucleotide sequence ID" value="NZ_BJLV01000006.1"/>
</dbReference>
<dbReference type="OrthoDB" id="9813051at2"/>
<reference evidence="2 4" key="1">
    <citation type="submission" date="2016-12" db="EMBL/GenBank/DDBJ databases">
        <title>Complete Genome Sequence of Lactobacillus fermentum Strain SNUV175, a Probiotic for Treatment of Bacterial Vaginosis.</title>
        <authorList>
            <person name="Lee S."/>
            <person name="You H.J."/>
            <person name="Kwon B."/>
            <person name="Ko G."/>
        </authorList>
    </citation>
    <scope>NUCLEOTIDE SEQUENCE [LARGE SCALE GENOMIC DNA]</scope>
    <source>
        <strain evidence="2 4">SNUV175</strain>
    </source>
</reference>
<dbReference type="EMBL" id="CP019030">
    <property type="protein sequence ID" value="APU45257.1"/>
    <property type="molecule type" value="Genomic_DNA"/>
</dbReference>
<keyword evidence="1" id="KW-0472">Membrane</keyword>
<dbReference type="Pfam" id="PF07314">
    <property type="entry name" value="Lit"/>
    <property type="match status" value="1"/>
</dbReference>
<dbReference type="EMBL" id="WHJL01000002">
    <property type="protein sequence ID" value="MPQ34475.1"/>
    <property type="molecule type" value="Genomic_DNA"/>
</dbReference>
<proteinExistence type="predicted"/>
<dbReference type="InterPro" id="IPR010178">
    <property type="entry name" value="Lit"/>
</dbReference>
<dbReference type="NCBIfam" id="TIGR01906">
    <property type="entry name" value="integ_TIGR01906"/>
    <property type="match status" value="1"/>
</dbReference>
<name>A0A1L7GT90_LIMFE</name>
<dbReference type="AlphaFoldDB" id="A0A1L7GT90"/>
<dbReference type="GeneID" id="83715136"/>
<evidence type="ECO:0000313" key="2">
    <source>
        <dbReference type="EMBL" id="APU45257.1"/>
    </source>
</evidence>
<evidence type="ECO:0000313" key="4">
    <source>
        <dbReference type="Proteomes" id="UP000185427"/>
    </source>
</evidence>
<feature type="transmembrane region" description="Helical" evidence="1">
    <location>
        <begin position="15"/>
        <end position="41"/>
    </location>
</feature>
<reference evidence="3 5" key="2">
    <citation type="submission" date="2019-10" db="EMBL/GenBank/DDBJ databases">
        <title>Genome Sequencing and assembly of Lactobacillus fermentum I2, a lactic acid bacteria.</title>
        <authorList>
            <person name="Lopes L.S."/>
            <person name="Persinoti G.F."/>
            <person name="Riano-Pachon D.M."/>
            <person name="Labate C.A."/>
        </authorList>
    </citation>
    <scope>NUCLEOTIDE SEQUENCE [LARGE SCALE GENOMIC DNA]</scope>
    <source>
        <strain evidence="3 5">I2</strain>
    </source>
</reference>
<evidence type="ECO:0000313" key="5">
    <source>
        <dbReference type="Proteomes" id="UP000466799"/>
    </source>
</evidence>
<evidence type="ECO:0000256" key="1">
    <source>
        <dbReference type="SAM" id="Phobius"/>
    </source>
</evidence>
<protein>
    <submittedName>
        <fullName evidence="3">TIGR01906 family membrane protein</fullName>
    </submittedName>
</protein>
<accession>A0A1L7GT90</accession>
<keyword evidence="1" id="KW-0812">Transmembrane</keyword>
<evidence type="ECO:0000313" key="3">
    <source>
        <dbReference type="EMBL" id="MPQ34475.1"/>
    </source>
</evidence>
<feature type="transmembrane region" description="Helical" evidence="1">
    <location>
        <begin position="94"/>
        <end position="116"/>
    </location>
</feature>
<feature type="transmembrane region" description="Helical" evidence="1">
    <location>
        <begin position="176"/>
        <end position="201"/>
    </location>
</feature>
<keyword evidence="1" id="KW-1133">Transmembrane helix</keyword>
<feature type="transmembrane region" description="Helical" evidence="1">
    <location>
        <begin position="128"/>
        <end position="156"/>
    </location>
</feature>